<evidence type="ECO:0000313" key="4">
    <source>
        <dbReference type="Proteomes" id="UP000186551"/>
    </source>
</evidence>
<dbReference type="Pfam" id="PF00702">
    <property type="entry name" value="Hydrolase"/>
    <property type="match status" value="1"/>
</dbReference>
<proteinExistence type="predicted"/>
<dbReference type="EMBL" id="LVWA01000003">
    <property type="protein sequence ID" value="OKL41514.1"/>
    <property type="molecule type" value="Genomic_DNA"/>
</dbReference>
<dbReference type="Proteomes" id="UP000186551">
    <property type="component" value="Unassembled WGS sequence"/>
</dbReference>
<dbReference type="Gene3D" id="1.10.150.520">
    <property type="match status" value="1"/>
</dbReference>
<dbReference type="STRING" id="1797110.A3841_10715"/>
<reference evidence="3 4" key="1">
    <citation type="submission" date="2016-03" db="EMBL/GenBank/DDBJ databases">
        <title>Genome sequence of Pontibacter sp. nov., of the family cytophagaceae, isolated from marine sediment of the Yellow Sea, China.</title>
        <authorList>
            <person name="Zhang G."/>
            <person name="Zhang R."/>
        </authorList>
    </citation>
    <scope>NUCLEOTIDE SEQUENCE [LARGE SCALE GENOMIC DNA]</scope>
    <source>
        <strain evidence="3 4">S10-8</strain>
    </source>
</reference>
<keyword evidence="4" id="KW-1185">Reference proteome</keyword>
<dbReference type="SFLD" id="SFLDS00003">
    <property type="entry name" value="Haloacid_Dehalogenase"/>
    <property type="match status" value="1"/>
</dbReference>
<protein>
    <submittedName>
        <fullName evidence="3">Haloacid dehalogenase</fullName>
    </submittedName>
</protein>
<evidence type="ECO:0000256" key="2">
    <source>
        <dbReference type="ARBA" id="ARBA00022842"/>
    </source>
</evidence>
<evidence type="ECO:0000256" key="1">
    <source>
        <dbReference type="ARBA" id="ARBA00022801"/>
    </source>
</evidence>
<dbReference type="PANTHER" id="PTHR46470">
    <property type="entry name" value="N-ACYLNEURAMINATE-9-PHOSPHATASE"/>
    <property type="match status" value="1"/>
</dbReference>
<dbReference type="GO" id="GO:0016787">
    <property type="term" value="F:hydrolase activity"/>
    <property type="evidence" value="ECO:0007669"/>
    <property type="project" value="UniProtKB-KW"/>
</dbReference>
<dbReference type="OrthoDB" id="7059729at2"/>
<evidence type="ECO:0000313" key="3">
    <source>
        <dbReference type="EMBL" id="OKL41514.1"/>
    </source>
</evidence>
<dbReference type="RefSeq" id="WP_073850923.1">
    <property type="nucleotide sequence ID" value="NZ_LVWA01000003.1"/>
</dbReference>
<dbReference type="SFLD" id="SFLDG01129">
    <property type="entry name" value="C1.5:_HAD__Beta-PGM__Phosphata"/>
    <property type="match status" value="1"/>
</dbReference>
<dbReference type="CDD" id="cd01427">
    <property type="entry name" value="HAD_like"/>
    <property type="match status" value="1"/>
</dbReference>
<keyword evidence="1" id="KW-0378">Hydrolase</keyword>
<keyword evidence="2" id="KW-0460">Magnesium</keyword>
<dbReference type="InterPro" id="IPR023214">
    <property type="entry name" value="HAD_sf"/>
</dbReference>
<dbReference type="InterPro" id="IPR051400">
    <property type="entry name" value="HAD-like_hydrolase"/>
</dbReference>
<sequence length="206" mass="23600">MAIKALIIDLDNTIYPVPSIGEELFKPFFDVLEESGEYEGDLDAVEQDMMRIPFQKVAKKYKFSEQLKQQGDEILRNLKYEKDIPPFEDYKELQALPQQKFLVTTGYTNMQESKVEKLNLRNDFAEVHIVDPSKSDLTKKDVFRSIVERYKYAASEVLVIGDDPESELKAGRELGLGTVLYAKDDTAHGNISPRITHFGQLKEFLA</sequence>
<dbReference type="InterPro" id="IPR036412">
    <property type="entry name" value="HAD-like_sf"/>
</dbReference>
<accession>A0A1Q5PH02</accession>
<dbReference type="SUPFAM" id="SSF56784">
    <property type="entry name" value="HAD-like"/>
    <property type="match status" value="1"/>
</dbReference>
<dbReference type="AlphaFoldDB" id="A0A1Q5PH02"/>
<organism evidence="3 4">
    <name type="scientific">Pontibacter flavimaris</name>
    <dbReference type="NCBI Taxonomy" id="1797110"/>
    <lineage>
        <taxon>Bacteria</taxon>
        <taxon>Pseudomonadati</taxon>
        <taxon>Bacteroidota</taxon>
        <taxon>Cytophagia</taxon>
        <taxon>Cytophagales</taxon>
        <taxon>Hymenobacteraceae</taxon>
        <taxon>Pontibacter</taxon>
    </lineage>
</organism>
<dbReference type="Gene3D" id="3.40.50.1000">
    <property type="entry name" value="HAD superfamily/HAD-like"/>
    <property type="match status" value="1"/>
</dbReference>
<name>A0A1Q5PH02_9BACT</name>
<comment type="caution">
    <text evidence="3">The sequence shown here is derived from an EMBL/GenBank/DDBJ whole genome shotgun (WGS) entry which is preliminary data.</text>
</comment>
<gene>
    <name evidence="3" type="ORF">A3841_10715</name>
</gene>